<dbReference type="EC" id="3.4.-.-" evidence="3"/>
<gene>
    <name evidence="3" type="ORF">ACFYKX_05465</name>
</gene>
<keyword evidence="4" id="KW-1185">Reference proteome</keyword>
<accession>A0ABW6K789</accession>
<evidence type="ECO:0000313" key="3">
    <source>
        <dbReference type="EMBL" id="MFE8700071.1"/>
    </source>
</evidence>
<keyword evidence="3" id="KW-0378">Hydrolase</keyword>
<organism evidence="3 4">
    <name type="scientific">Cytobacillus spartinae</name>
    <dbReference type="NCBI Taxonomy" id="3299023"/>
    <lineage>
        <taxon>Bacteria</taxon>
        <taxon>Bacillati</taxon>
        <taxon>Bacillota</taxon>
        <taxon>Bacilli</taxon>
        <taxon>Bacillales</taxon>
        <taxon>Bacillaceae</taxon>
        <taxon>Cytobacillus</taxon>
    </lineage>
</organism>
<keyword evidence="1" id="KW-0812">Transmembrane</keyword>
<feature type="transmembrane region" description="Helical" evidence="1">
    <location>
        <begin position="58"/>
        <end position="79"/>
    </location>
</feature>
<name>A0ABW6K789_9BACI</name>
<proteinExistence type="predicted"/>
<evidence type="ECO:0000313" key="4">
    <source>
        <dbReference type="Proteomes" id="UP001601059"/>
    </source>
</evidence>
<feature type="domain" description="CAAX prenyl protease 2/Lysostaphin resistance protein A-like" evidence="2">
    <location>
        <begin position="95"/>
        <end position="186"/>
    </location>
</feature>
<dbReference type="GO" id="GO:0016787">
    <property type="term" value="F:hydrolase activity"/>
    <property type="evidence" value="ECO:0007669"/>
    <property type="project" value="UniProtKB-KW"/>
</dbReference>
<evidence type="ECO:0000259" key="2">
    <source>
        <dbReference type="Pfam" id="PF02517"/>
    </source>
</evidence>
<evidence type="ECO:0000256" key="1">
    <source>
        <dbReference type="SAM" id="Phobius"/>
    </source>
</evidence>
<sequence>MERVVKVQNHPNSFNINQAIMTFSSFSAICAILIIFLINTDIFSIGYFFASKDLSKTILVTSISLLALIIYGVILSALIPSEFIDDTNKTYQNYNLIQIISFMFVVSLFEELFLRGIVQNFLLITLENAWLSIIISTLLFVALHVQYFKKPIMLLNITIPGLVFGWIYYESSNIAVPITVHFLVNVGTTLLFKYNVIKIKP</sequence>
<dbReference type="RefSeq" id="WP_389358810.1">
    <property type="nucleotide sequence ID" value="NZ_JBIACK010000001.1"/>
</dbReference>
<dbReference type="PANTHER" id="PTHR36435:SF1">
    <property type="entry name" value="CAAX AMINO TERMINAL PROTEASE FAMILY PROTEIN"/>
    <property type="match status" value="1"/>
</dbReference>
<dbReference type="InterPro" id="IPR052710">
    <property type="entry name" value="CAAX_protease"/>
</dbReference>
<feature type="transmembrane region" description="Helical" evidence="1">
    <location>
        <begin position="20"/>
        <end position="38"/>
    </location>
</feature>
<protein>
    <submittedName>
        <fullName evidence="3">CPBP family intramembrane glutamic endopeptidase</fullName>
        <ecNumber evidence="3">3.4.-.-</ecNumber>
    </submittedName>
</protein>
<dbReference type="InterPro" id="IPR003675">
    <property type="entry name" value="Rce1/LyrA-like_dom"/>
</dbReference>
<dbReference type="EMBL" id="JBIACK010000001">
    <property type="protein sequence ID" value="MFE8700071.1"/>
    <property type="molecule type" value="Genomic_DNA"/>
</dbReference>
<feature type="transmembrane region" description="Helical" evidence="1">
    <location>
        <begin position="121"/>
        <end position="145"/>
    </location>
</feature>
<feature type="transmembrane region" description="Helical" evidence="1">
    <location>
        <begin position="91"/>
        <end position="109"/>
    </location>
</feature>
<dbReference type="PANTHER" id="PTHR36435">
    <property type="entry name" value="SLR1288 PROTEIN"/>
    <property type="match status" value="1"/>
</dbReference>
<dbReference type="Proteomes" id="UP001601059">
    <property type="component" value="Unassembled WGS sequence"/>
</dbReference>
<feature type="transmembrane region" description="Helical" evidence="1">
    <location>
        <begin position="152"/>
        <end position="169"/>
    </location>
</feature>
<dbReference type="Pfam" id="PF02517">
    <property type="entry name" value="Rce1-like"/>
    <property type="match status" value="1"/>
</dbReference>
<keyword evidence="1" id="KW-1133">Transmembrane helix</keyword>
<feature type="transmembrane region" description="Helical" evidence="1">
    <location>
        <begin position="175"/>
        <end position="196"/>
    </location>
</feature>
<comment type="caution">
    <text evidence="3">The sequence shown here is derived from an EMBL/GenBank/DDBJ whole genome shotgun (WGS) entry which is preliminary data.</text>
</comment>
<reference evidence="3 4" key="1">
    <citation type="submission" date="2024-08" db="EMBL/GenBank/DDBJ databases">
        <title>Two novel Cytobacillus novel species.</title>
        <authorList>
            <person name="Liu G."/>
        </authorList>
    </citation>
    <scope>NUCLEOTIDE SEQUENCE [LARGE SCALE GENOMIC DNA]</scope>
    <source>
        <strain evidence="3 4">FJAT-54145</strain>
    </source>
</reference>
<keyword evidence="1" id="KW-0472">Membrane</keyword>